<accession>A0ABW4IGJ4</accession>
<gene>
    <name evidence="3" type="ORF">ACFSAH_14725</name>
</gene>
<reference evidence="4" key="1">
    <citation type="journal article" date="2019" name="Int. J. Syst. Evol. Microbiol.">
        <title>The Global Catalogue of Microorganisms (GCM) 10K type strain sequencing project: providing services to taxonomists for standard genome sequencing and annotation.</title>
        <authorList>
            <consortium name="The Broad Institute Genomics Platform"/>
            <consortium name="The Broad Institute Genome Sequencing Center for Infectious Disease"/>
            <person name="Wu L."/>
            <person name="Ma J."/>
        </authorList>
    </citation>
    <scope>NUCLEOTIDE SEQUENCE [LARGE SCALE GENOMIC DNA]</scope>
    <source>
        <strain evidence="4">CCUG 53762</strain>
    </source>
</reference>
<protein>
    <submittedName>
        <fullName evidence="3">Heparinase II/III family protein</fullName>
    </submittedName>
</protein>
<evidence type="ECO:0000256" key="1">
    <source>
        <dbReference type="ARBA" id="ARBA00004196"/>
    </source>
</evidence>
<dbReference type="RefSeq" id="WP_379663496.1">
    <property type="nucleotide sequence ID" value="NZ_JBHUDG010000041.1"/>
</dbReference>
<evidence type="ECO:0000259" key="2">
    <source>
        <dbReference type="Pfam" id="PF07940"/>
    </source>
</evidence>
<dbReference type="PANTHER" id="PTHR38045:SF1">
    <property type="entry name" value="HEPARINASE II_III-LIKE PROTEIN"/>
    <property type="match status" value="1"/>
</dbReference>
<dbReference type="Proteomes" id="UP001597118">
    <property type="component" value="Unassembled WGS sequence"/>
</dbReference>
<dbReference type="PANTHER" id="PTHR38045">
    <property type="entry name" value="CHROMOSOME 1, WHOLE GENOME SHOTGUN SEQUENCE"/>
    <property type="match status" value="1"/>
</dbReference>
<name>A0ABW4IGJ4_9SPHI</name>
<proteinExistence type="predicted"/>
<dbReference type="InterPro" id="IPR008929">
    <property type="entry name" value="Chondroitin_lyas"/>
</dbReference>
<evidence type="ECO:0000313" key="4">
    <source>
        <dbReference type="Proteomes" id="UP001597118"/>
    </source>
</evidence>
<dbReference type="InterPro" id="IPR012480">
    <property type="entry name" value="Hepar_II_III_C"/>
</dbReference>
<evidence type="ECO:0000313" key="3">
    <source>
        <dbReference type="EMBL" id="MFD1631127.1"/>
    </source>
</evidence>
<dbReference type="SUPFAM" id="SSF48230">
    <property type="entry name" value="Chondroitin AC/alginate lyase"/>
    <property type="match status" value="1"/>
</dbReference>
<comment type="caution">
    <text evidence="3">The sequence shown here is derived from an EMBL/GenBank/DDBJ whole genome shotgun (WGS) entry which is preliminary data.</text>
</comment>
<dbReference type="Pfam" id="PF07940">
    <property type="entry name" value="Hepar_II_III_C"/>
    <property type="match status" value="1"/>
</dbReference>
<dbReference type="Gene3D" id="1.50.10.100">
    <property type="entry name" value="Chondroitin AC/alginate lyase"/>
    <property type="match status" value="1"/>
</dbReference>
<feature type="domain" description="Heparinase II/III-like C-terminal" evidence="2">
    <location>
        <begin position="379"/>
        <end position="547"/>
    </location>
</feature>
<comment type="subcellular location">
    <subcellularLocation>
        <location evidence="1">Cell envelope</location>
    </subcellularLocation>
</comment>
<organism evidence="3 4">
    <name type="scientific">Pseudopedobacter beijingensis</name>
    <dbReference type="NCBI Taxonomy" id="1207056"/>
    <lineage>
        <taxon>Bacteria</taxon>
        <taxon>Pseudomonadati</taxon>
        <taxon>Bacteroidota</taxon>
        <taxon>Sphingobacteriia</taxon>
        <taxon>Sphingobacteriales</taxon>
        <taxon>Sphingobacteriaceae</taxon>
        <taxon>Pseudopedobacter</taxon>
    </lineage>
</organism>
<dbReference type="Gene3D" id="2.70.98.70">
    <property type="match status" value="1"/>
</dbReference>
<keyword evidence="4" id="KW-1185">Reference proteome</keyword>
<sequence length="614" mass="69499">MNKILILIFFLGINNLVVGQDVDFEKVRKLSHPRLLLLKNEEKNIVKSFKSDLQLLMVNKNIIDASDKILDLPSLQYKKVGRRLLATSREALRRIYFLSYAWRTTKDRKYLERAESELLAISDFQDWNPSHFLDVAEMTLGVSIGYDWLYYNLSDNSRKIIATAILEKGLKPSLNSQYNGFLTSSNNWNQVCNAGMLFGAIAIYENDAEITESIIKRAISSVKLPMKEYGPDGAYPEGYGYWSYGTSFNVMLIDALEKIFGHDFELSNEPGFLRTAEYYMHMVGSSTQNFNYSDSGIAVGLDATVFWFANKTGDRSLLYAERDKMTDSRRMRGEGNRLLPNLIIWNKNKPLNNIVAPEKNMWVGHGKTPVALMRNKWADANAIFVGFKGGSASTSHAHMDIGSFVVDADGLRWAMDPGMQDYESLESKGMSIFGRAQNAQRWKVFRMTNYVHNTLTVNGQLQNVKGFAPLELVSNNKEKKMAVTNLTEIYPDNFSSAIRFAGIVEDKYVEIKDSLQTKSAGRIRWNMLTQAKVNIIGDEVLLSQKGKDMVMVVKGADVKWKTWSTQPPQSYDAPMPGTTFVGFEIIASENTDISYSVYLIPASNLPFFRAKNKL</sequence>
<dbReference type="EMBL" id="JBHUDG010000041">
    <property type="protein sequence ID" value="MFD1631127.1"/>
    <property type="molecule type" value="Genomic_DNA"/>
</dbReference>